<evidence type="ECO:0000259" key="4">
    <source>
        <dbReference type="SMART" id="SM00470"/>
    </source>
</evidence>
<feature type="coiled-coil region" evidence="2">
    <location>
        <begin position="357"/>
        <end position="384"/>
    </location>
</feature>
<feature type="region of interest" description="Disordered" evidence="3">
    <location>
        <begin position="645"/>
        <end position="730"/>
    </location>
</feature>
<dbReference type="RefSeq" id="WP_035474025.1">
    <property type="nucleotide sequence ID" value="NZ_JRGF01000012.1"/>
</dbReference>
<feature type="domain" description="ParB-like N-terminal" evidence="4">
    <location>
        <begin position="36"/>
        <end position="126"/>
    </location>
</feature>
<keyword evidence="2" id="KW-0175">Coiled coil</keyword>
<dbReference type="NCBIfam" id="TIGR00180">
    <property type="entry name" value="parB_part"/>
    <property type="match status" value="1"/>
</dbReference>
<dbReference type="InterPro" id="IPR004437">
    <property type="entry name" value="ParB/RepB/Spo0J"/>
</dbReference>
<evidence type="ECO:0000256" key="2">
    <source>
        <dbReference type="SAM" id="Coils"/>
    </source>
</evidence>
<reference evidence="5 6" key="1">
    <citation type="submission" date="2014-09" db="EMBL/GenBank/DDBJ databases">
        <title>Alistipes sp. 627, sp. nov., a novel member of the family Rikenellaceae isolated from human faeces.</title>
        <authorList>
            <person name="Shkoporov A.N."/>
            <person name="Chaplin A.V."/>
            <person name="Motuzova O.V."/>
            <person name="Kafarskaia L.I."/>
            <person name="Khokhlova E.V."/>
            <person name="Efimov B.A."/>
        </authorList>
    </citation>
    <scope>NUCLEOTIDE SEQUENCE [LARGE SCALE GENOMIC DNA]</scope>
    <source>
        <strain evidence="5 6">627</strain>
    </source>
</reference>
<dbReference type="Gene3D" id="1.10.10.2830">
    <property type="match status" value="1"/>
</dbReference>
<dbReference type="InterPro" id="IPR050336">
    <property type="entry name" value="Chromosome_partition/occlusion"/>
</dbReference>
<dbReference type="PANTHER" id="PTHR33375:SF7">
    <property type="entry name" value="CHROMOSOME 2-PARTITIONING PROTEIN PARB-RELATED"/>
    <property type="match status" value="1"/>
</dbReference>
<keyword evidence="6" id="KW-1185">Reference proteome</keyword>
<evidence type="ECO:0000313" key="5">
    <source>
        <dbReference type="EMBL" id="KHE41320.1"/>
    </source>
</evidence>
<feature type="coiled-coil region" evidence="2">
    <location>
        <begin position="565"/>
        <end position="599"/>
    </location>
</feature>
<name>A0ABR4YHA0_9BACT</name>
<dbReference type="Pfam" id="PF17762">
    <property type="entry name" value="HTH_ParB"/>
    <property type="match status" value="1"/>
</dbReference>
<evidence type="ECO:0000256" key="1">
    <source>
        <dbReference type="ARBA" id="ARBA00006295"/>
    </source>
</evidence>
<dbReference type="EMBL" id="JRGF01000012">
    <property type="protein sequence ID" value="KHE41320.1"/>
    <property type="molecule type" value="Genomic_DNA"/>
</dbReference>
<dbReference type="InterPro" id="IPR041468">
    <property type="entry name" value="HTH_ParB/Spo0J"/>
</dbReference>
<dbReference type="SUPFAM" id="SSF110849">
    <property type="entry name" value="ParB/Sulfiredoxin"/>
    <property type="match status" value="1"/>
</dbReference>
<evidence type="ECO:0000313" key="6">
    <source>
        <dbReference type="Proteomes" id="UP000030889"/>
    </source>
</evidence>
<accession>A0ABR4YHA0</accession>
<proteinExistence type="inferred from homology"/>
<dbReference type="SMART" id="SM00470">
    <property type="entry name" value="ParB"/>
    <property type="match status" value="1"/>
</dbReference>
<sequence>MKKQVKKTVKTASNKQTADAAVAASTSLVPFQAMLLNLDLEKIVPSKLNPRGEIAEAPLAELTDSILRYGVQTPIKVRPIDNDRYEIVYGERRYRASLAAGKPCIPAYIQSMTDEEAEICAVTENMQRADFSPFEEAAIFRRYAEEKDWSIARIAETFSKSETYIRKRLNLTCLIEPFADLLRRNDISLEVAFELAKYDEQVQTEVYTEHFAGKEWGSWIGIKAKDLAKRLYERYACKLERYSFDKSDCETCQYNTLNQTLFRDCAEDCGACQNKECLEAKNAAYVLDRCIESAQADPYLQLAINSESNPKVVEALSVKGYELTELDIPEWKMEQEPQMPERLVLDREDYEDDDDFVNEQEWYNQNYEQELQEYNETVEYLKCRVAEGRIWKYAVIGYSSIKIFYRIIADKPAENNDTATEVGTELQAPTAKLEAKDNRNREICYEHTTSDLKQLLRCKKEDFPQTPLTDRERLFFTYALLADISGTSESPLELGRYPSQQQRLEYAESITPEQQTALTRMVIMSYFEKIRENGVTDETPDVQLLSEFTDLHWPEQSKAIQEKHRSIYDKRHASLQQRIEAIQKEAELLQLRKQAAARALPTTTVSQDGITVDPTTGEIIDGVEEVQAVEVIDTVAEADRTLKALPAATAESDTEESAQQTTEAGRSEEQPADYPQTPEPEIEEPAEEQSPQWMEDEPESEQGPETGEPASAPYALPDLLSKSDDTKQAA</sequence>
<gene>
    <name evidence="5" type="ORF">LG35_08780</name>
</gene>
<comment type="similarity">
    <text evidence="1">Belongs to the ParB family.</text>
</comment>
<dbReference type="Pfam" id="PF02195">
    <property type="entry name" value="ParB_N"/>
    <property type="match status" value="1"/>
</dbReference>
<dbReference type="PANTHER" id="PTHR33375">
    <property type="entry name" value="CHROMOSOME-PARTITIONING PROTEIN PARB-RELATED"/>
    <property type="match status" value="1"/>
</dbReference>
<feature type="compositionally biased region" description="Basic and acidic residues" evidence="3">
    <location>
        <begin position="721"/>
        <end position="730"/>
    </location>
</feature>
<evidence type="ECO:0000256" key="3">
    <source>
        <dbReference type="SAM" id="MobiDB-lite"/>
    </source>
</evidence>
<organism evidence="5 6">
    <name type="scientific">Alistipes inops</name>
    <dbReference type="NCBI Taxonomy" id="1501391"/>
    <lineage>
        <taxon>Bacteria</taxon>
        <taxon>Pseudomonadati</taxon>
        <taxon>Bacteroidota</taxon>
        <taxon>Bacteroidia</taxon>
        <taxon>Bacteroidales</taxon>
        <taxon>Rikenellaceae</taxon>
        <taxon>Alistipes</taxon>
    </lineage>
</organism>
<dbReference type="Gene3D" id="3.90.1530.30">
    <property type="match status" value="1"/>
</dbReference>
<dbReference type="InterPro" id="IPR003115">
    <property type="entry name" value="ParB_N"/>
</dbReference>
<dbReference type="InterPro" id="IPR036086">
    <property type="entry name" value="ParB/Sulfiredoxin_sf"/>
</dbReference>
<dbReference type="Proteomes" id="UP000030889">
    <property type="component" value="Unassembled WGS sequence"/>
</dbReference>
<comment type="caution">
    <text evidence="5">The sequence shown here is derived from an EMBL/GenBank/DDBJ whole genome shotgun (WGS) entry which is preliminary data.</text>
</comment>
<protein>
    <recommendedName>
        <fullName evidence="4">ParB-like N-terminal domain-containing protein</fullName>
    </recommendedName>
</protein>